<feature type="compositionally biased region" description="Polar residues" evidence="1">
    <location>
        <begin position="118"/>
        <end position="132"/>
    </location>
</feature>
<accession>A0A8K0NJC5</accession>
<proteinExistence type="predicted"/>
<organism evidence="2 3">
    <name type="scientific">Claviceps africana</name>
    <dbReference type="NCBI Taxonomy" id="83212"/>
    <lineage>
        <taxon>Eukaryota</taxon>
        <taxon>Fungi</taxon>
        <taxon>Dikarya</taxon>
        <taxon>Ascomycota</taxon>
        <taxon>Pezizomycotina</taxon>
        <taxon>Sordariomycetes</taxon>
        <taxon>Hypocreomycetidae</taxon>
        <taxon>Hypocreales</taxon>
        <taxon>Clavicipitaceae</taxon>
        <taxon>Claviceps</taxon>
    </lineage>
</organism>
<feature type="compositionally biased region" description="Basic residues" evidence="1">
    <location>
        <begin position="133"/>
        <end position="142"/>
    </location>
</feature>
<name>A0A8K0NJC5_9HYPO</name>
<feature type="region of interest" description="Disordered" evidence="1">
    <location>
        <begin position="187"/>
        <end position="214"/>
    </location>
</feature>
<protein>
    <submittedName>
        <fullName evidence="2">Uncharacterized protein</fullName>
    </submittedName>
</protein>
<dbReference type="EMBL" id="SRPY01000034">
    <property type="protein sequence ID" value="KAG5929918.1"/>
    <property type="molecule type" value="Genomic_DNA"/>
</dbReference>
<feature type="compositionally biased region" description="Polar residues" evidence="1">
    <location>
        <begin position="187"/>
        <end position="196"/>
    </location>
</feature>
<dbReference type="Proteomes" id="UP000811619">
    <property type="component" value="Unassembled WGS sequence"/>
</dbReference>
<feature type="region of interest" description="Disordered" evidence="1">
    <location>
        <begin position="118"/>
        <end position="146"/>
    </location>
</feature>
<evidence type="ECO:0000313" key="2">
    <source>
        <dbReference type="EMBL" id="KAG5929918.1"/>
    </source>
</evidence>
<dbReference type="OrthoDB" id="4848543at2759"/>
<feature type="region of interest" description="Disordered" evidence="1">
    <location>
        <begin position="1"/>
        <end position="98"/>
    </location>
</feature>
<feature type="compositionally biased region" description="Basic and acidic residues" evidence="1">
    <location>
        <begin position="14"/>
        <end position="23"/>
    </location>
</feature>
<dbReference type="AlphaFoldDB" id="A0A8K0NJC5"/>
<feature type="region of interest" description="Disordered" evidence="1">
    <location>
        <begin position="823"/>
        <end position="844"/>
    </location>
</feature>
<keyword evidence="3" id="KW-1185">Reference proteome</keyword>
<evidence type="ECO:0000313" key="3">
    <source>
        <dbReference type="Proteomes" id="UP000811619"/>
    </source>
</evidence>
<feature type="compositionally biased region" description="Polar residues" evidence="1">
    <location>
        <begin position="898"/>
        <end position="907"/>
    </location>
</feature>
<evidence type="ECO:0000256" key="1">
    <source>
        <dbReference type="SAM" id="MobiDB-lite"/>
    </source>
</evidence>
<feature type="region of interest" description="Disordered" evidence="1">
    <location>
        <begin position="891"/>
        <end position="932"/>
    </location>
</feature>
<gene>
    <name evidence="2" type="ORF">E4U42_003979</name>
</gene>
<comment type="caution">
    <text evidence="2">The sequence shown here is derived from an EMBL/GenBank/DDBJ whole genome shotgun (WGS) entry which is preliminary data.</text>
</comment>
<reference evidence="2" key="1">
    <citation type="journal article" date="2020" name="bioRxiv">
        <title>Whole genome comparisons of ergot fungi reveals the divergence and evolution of species within the genus Claviceps are the result of varying mechanisms driving genome evolution and host range expansion.</title>
        <authorList>
            <person name="Wyka S.A."/>
            <person name="Mondo S.J."/>
            <person name="Liu M."/>
            <person name="Dettman J."/>
            <person name="Nalam V."/>
            <person name="Broders K.D."/>
        </authorList>
    </citation>
    <scope>NUCLEOTIDE SEQUENCE</scope>
    <source>
        <strain evidence="2">CCC 489</strain>
    </source>
</reference>
<sequence length="932" mass="106793">MDANVAAHKNSKRSSRDSRRPTSEMELYVRSSPHNVPREKSLPFEPPQLNIGSARRNTITVGDGRPYPDEHRPSSASTCGDLEGPHRVTPFKNPRNPYQHRFTDSEGRILSPGVCSTAFSQRSRSRTSNMSIKRSHAGKHHTRPDTERKTLLMNQVARYWNECMGLADEEEAHAKAEIESLRNELQRQQSKLQDAQQKFDKERANRQALEGSLEAAEKTHSKMCQKNSELVDQVQQLKEDLESSKDKAKTLNEKYRTYRAKLNEAILEQQRLFIQAKDLYNESIQNLRQENEARMENSKTIEKALADSAQKRTKIQECLEELRSNFEQQVQEKQEEISNLETKSIEQHQALLAEKKVSHKLRDQLASERISHGTAMRELSSSVKELQEFMMKNVLERPHECELPVHVYQRLHVLEDAVQICATRVSNQSDFGSLVGKLEERIMTEIHAAFCDINRTQSYTNNMLTFISRGCATELGLVRGTVEKLSQIQLEFHDLVSNKAAMLSIDLEYIRDGVTATHEVCCDTGRNIRSWLTKSESSWKQDVIARLDQRDETIDELKRVCHNAMQMHSTKSEQLGKSLATKEEGQQLAQAMVEEFRFVLDHELSRDKAKAEHDSKQTQYTLANLESQISTMVEYFAKNKSKICDTQGQESNAAFKHTIRGLQAEAKATADLRSRWHSDITLIDSIRSKLESAKKLMPYIDHCHKTMNNINRVEDMIEHTSEYIEQEHRWVRHQLQEQELAQAGDSIAPTASAASPRLDDLDNCGQARCDTAHVHSVQTDMQETFKRRVHVHYPIEPFLPAIVPSIEQEKRRRRDPIKVPSILKLTGSSSSPETLVEEEQYNKTETELGPVHEYRKKTVQSENSSENINRIIHEIGSSFISNKTTRSAFELPKITDYQPPSVSSSEVVNKRKHEGQNDEEADNTRAKRLKVS</sequence>